<dbReference type="Proteomes" id="UP001162162">
    <property type="component" value="Unassembled WGS sequence"/>
</dbReference>
<evidence type="ECO:0000256" key="5">
    <source>
        <dbReference type="ARBA" id="ARBA00022989"/>
    </source>
</evidence>
<proteinExistence type="inferred from homology"/>
<accession>A0AAV8XW11</accession>
<keyword evidence="5 7" id="KW-1133">Transmembrane helix</keyword>
<keyword evidence="9" id="KW-1185">Reference proteome</keyword>
<evidence type="ECO:0000256" key="6">
    <source>
        <dbReference type="ARBA" id="ARBA00023136"/>
    </source>
</evidence>
<dbReference type="EMBL" id="JAPWTK010000311">
    <property type="protein sequence ID" value="KAJ8942879.1"/>
    <property type="molecule type" value="Genomic_DNA"/>
</dbReference>
<evidence type="ECO:0000256" key="3">
    <source>
        <dbReference type="ARBA" id="ARBA00022448"/>
    </source>
</evidence>
<evidence type="ECO:0000256" key="4">
    <source>
        <dbReference type="ARBA" id="ARBA00022692"/>
    </source>
</evidence>
<comment type="caution">
    <text evidence="8">The sequence shown here is derived from an EMBL/GenBank/DDBJ whole genome shotgun (WGS) entry which is preliminary data.</text>
</comment>
<protein>
    <recommendedName>
        <fullName evidence="10">Major facilitator superfamily (MFS) profile domain-containing protein</fullName>
    </recommendedName>
</protein>
<organism evidence="8 9">
    <name type="scientific">Aromia moschata</name>
    <dbReference type="NCBI Taxonomy" id="1265417"/>
    <lineage>
        <taxon>Eukaryota</taxon>
        <taxon>Metazoa</taxon>
        <taxon>Ecdysozoa</taxon>
        <taxon>Arthropoda</taxon>
        <taxon>Hexapoda</taxon>
        <taxon>Insecta</taxon>
        <taxon>Pterygota</taxon>
        <taxon>Neoptera</taxon>
        <taxon>Endopterygota</taxon>
        <taxon>Coleoptera</taxon>
        <taxon>Polyphaga</taxon>
        <taxon>Cucujiformia</taxon>
        <taxon>Chrysomeloidea</taxon>
        <taxon>Cerambycidae</taxon>
        <taxon>Cerambycinae</taxon>
        <taxon>Callichromatini</taxon>
        <taxon>Aromia</taxon>
    </lineage>
</organism>
<dbReference type="Pfam" id="PF00083">
    <property type="entry name" value="Sugar_tr"/>
    <property type="match status" value="1"/>
</dbReference>
<dbReference type="AlphaFoldDB" id="A0AAV8XW11"/>
<dbReference type="InterPro" id="IPR036259">
    <property type="entry name" value="MFS_trans_sf"/>
</dbReference>
<feature type="transmembrane region" description="Helical" evidence="7">
    <location>
        <begin position="90"/>
        <end position="109"/>
    </location>
</feature>
<comment type="subcellular location">
    <subcellularLocation>
        <location evidence="1">Membrane</location>
        <topology evidence="1">Multi-pass membrane protein</topology>
    </subcellularLocation>
</comment>
<dbReference type="InterPro" id="IPR005828">
    <property type="entry name" value="MFS_sugar_transport-like"/>
</dbReference>
<feature type="transmembrane region" description="Helical" evidence="7">
    <location>
        <begin position="163"/>
        <end position="182"/>
    </location>
</feature>
<keyword evidence="3" id="KW-0813">Transport</keyword>
<dbReference type="GO" id="GO:0016020">
    <property type="term" value="C:membrane"/>
    <property type="evidence" value="ECO:0007669"/>
    <property type="project" value="UniProtKB-SubCell"/>
</dbReference>
<gene>
    <name evidence="8" type="ORF">NQ318_007657</name>
</gene>
<feature type="transmembrane region" description="Helical" evidence="7">
    <location>
        <begin position="188"/>
        <end position="205"/>
    </location>
</feature>
<evidence type="ECO:0000256" key="2">
    <source>
        <dbReference type="ARBA" id="ARBA00008335"/>
    </source>
</evidence>
<evidence type="ECO:0000256" key="7">
    <source>
        <dbReference type="SAM" id="Phobius"/>
    </source>
</evidence>
<dbReference type="SUPFAM" id="SSF103473">
    <property type="entry name" value="MFS general substrate transporter"/>
    <property type="match status" value="2"/>
</dbReference>
<keyword evidence="6 7" id="KW-0472">Membrane</keyword>
<evidence type="ECO:0008006" key="10">
    <source>
        <dbReference type="Google" id="ProtNLM"/>
    </source>
</evidence>
<sequence>MKFLRSFSESFNEVMGILSVKLSLINGPYAATTAYLTEFHSSRYRARAQLALGMFMSLANVVLPLMAWGVLPREINQRVIGRFDFHSWNAFLLICASAPILSGVAFIFIPESPKFLMSAGRNQEALEVFKKVYKINTGKRLETYPIECLMEEKKTIALSLHMMFGRIGIVVGNVLFPFLLYAGCAPPFMFIGALCIGCACLSFLYPNTENKALE</sequence>
<evidence type="ECO:0000256" key="1">
    <source>
        <dbReference type="ARBA" id="ARBA00004141"/>
    </source>
</evidence>
<feature type="transmembrane region" description="Helical" evidence="7">
    <location>
        <begin position="50"/>
        <end position="70"/>
    </location>
</feature>
<comment type="similarity">
    <text evidence="2">Belongs to the major facilitator superfamily.</text>
</comment>
<dbReference type="GO" id="GO:0022857">
    <property type="term" value="F:transmembrane transporter activity"/>
    <property type="evidence" value="ECO:0007669"/>
    <property type="project" value="InterPro"/>
</dbReference>
<keyword evidence="4 7" id="KW-0812">Transmembrane</keyword>
<reference evidence="8" key="1">
    <citation type="journal article" date="2023" name="Insect Mol. Biol.">
        <title>Genome sequencing provides insights into the evolution of gene families encoding plant cell wall-degrading enzymes in longhorned beetles.</title>
        <authorList>
            <person name="Shin N.R."/>
            <person name="Okamura Y."/>
            <person name="Kirsch R."/>
            <person name="Pauchet Y."/>
        </authorList>
    </citation>
    <scope>NUCLEOTIDE SEQUENCE</scope>
    <source>
        <strain evidence="8">AMC_N1</strain>
    </source>
</reference>
<dbReference type="PANTHER" id="PTHR23511:SF36">
    <property type="entry name" value="EG:BACR7A4.13 PROTEIN-RELATED"/>
    <property type="match status" value="1"/>
</dbReference>
<dbReference type="PANTHER" id="PTHR23511">
    <property type="entry name" value="SYNAPTIC VESICLE GLYCOPROTEIN 2"/>
    <property type="match status" value="1"/>
</dbReference>
<evidence type="ECO:0000313" key="9">
    <source>
        <dbReference type="Proteomes" id="UP001162162"/>
    </source>
</evidence>
<dbReference type="Gene3D" id="1.20.1250.20">
    <property type="entry name" value="MFS general substrate transporter like domains"/>
    <property type="match status" value="2"/>
</dbReference>
<name>A0AAV8XW11_9CUCU</name>
<evidence type="ECO:0000313" key="8">
    <source>
        <dbReference type="EMBL" id="KAJ8942879.1"/>
    </source>
</evidence>